<dbReference type="RefSeq" id="WP_073062525.1">
    <property type="nucleotide sequence ID" value="NZ_FQWT01000002.1"/>
</dbReference>
<evidence type="ECO:0000313" key="2">
    <source>
        <dbReference type="EMBL" id="SHH10239.1"/>
    </source>
</evidence>
<reference evidence="3" key="1">
    <citation type="submission" date="2016-11" db="EMBL/GenBank/DDBJ databases">
        <authorList>
            <person name="Varghese N."/>
            <person name="Submissions S."/>
        </authorList>
    </citation>
    <scope>NUCLEOTIDE SEQUENCE [LARGE SCALE GENOMIC DNA]</scope>
    <source>
        <strain evidence="3">DSM 19055</strain>
    </source>
</reference>
<protein>
    <recommendedName>
        <fullName evidence="4">YD repeat-containing protein</fullName>
    </recommendedName>
</protein>
<sequence>MKKIILLGSMALLTLSCGSDDDDNTVDNSNPSTQNVILPVKMSVDGENMKINYDGTKILNITSNNNSGNKIVFTYSGDNIANIKFYEGNILQSATEYGYTNNLMTSATNKEYSASGVTEYTVIHTYTHINANQINVKRQVISTNTNYTINHVYNYNGGNLISAAGSGSGTSNGIITNYNQTAAYTYTDKNYPFKNVKGFDKIIYNGDMSDGVSYLFSNLKNNLSGYKENTTYTYSGGSGSGYSAYKFTTTFSSSGYPIYESRQPTDLNGVPSPSQPEIYTYEYNY</sequence>
<proteinExistence type="predicted"/>
<dbReference type="eggNOG" id="COG3209">
    <property type="taxonomic scope" value="Bacteria"/>
</dbReference>
<dbReference type="Proteomes" id="UP000184047">
    <property type="component" value="Unassembled WGS sequence"/>
</dbReference>
<feature type="chain" id="PRO_5013291067" description="YD repeat-containing protein" evidence="1">
    <location>
        <begin position="22"/>
        <end position="285"/>
    </location>
</feature>
<dbReference type="PROSITE" id="PS51257">
    <property type="entry name" value="PROKAR_LIPOPROTEIN"/>
    <property type="match status" value="1"/>
</dbReference>
<dbReference type="EMBL" id="FQWT01000002">
    <property type="protein sequence ID" value="SHH10239.1"/>
    <property type="molecule type" value="Genomic_DNA"/>
</dbReference>
<keyword evidence="1" id="KW-0732">Signal</keyword>
<keyword evidence="3" id="KW-1185">Reference proteome</keyword>
<gene>
    <name evidence="2" type="ORF">SAMN05421866_2131</name>
</gene>
<evidence type="ECO:0000256" key="1">
    <source>
        <dbReference type="SAM" id="SignalP"/>
    </source>
</evidence>
<evidence type="ECO:0008006" key="4">
    <source>
        <dbReference type="Google" id="ProtNLM"/>
    </source>
</evidence>
<dbReference type="AlphaFoldDB" id="A0A1M5Q8X7"/>
<dbReference type="OrthoDB" id="1444189at2"/>
<evidence type="ECO:0000313" key="3">
    <source>
        <dbReference type="Proteomes" id="UP000184047"/>
    </source>
</evidence>
<name>A0A1M5Q8X7_9FLAO</name>
<feature type="signal peptide" evidence="1">
    <location>
        <begin position="1"/>
        <end position="21"/>
    </location>
</feature>
<organism evidence="2 3">
    <name type="scientific">Chryseobacterium oranimense</name>
    <dbReference type="NCBI Taxonomy" id="421058"/>
    <lineage>
        <taxon>Bacteria</taxon>
        <taxon>Pseudomonadati</taxon>
        <taxon>Bacteroidota</taxon>
        <taxon>Flavobacteriia</taxon>
        <taxon>Flavobacteriales</taxon>
        <taxon>Weeksellaceae</taxon>
        <taxon>Chryseobacterium group</taxon>
        <taxon>Chryseobacterium</taxon>
    </lineage>
</organism>
<dbReference type="STRING" id="421058.SAMN05421866_2131"/>
<accession>A0A1M5Q8X7</accession>